<evidence type="ECO:0000313" key="2">
    <source>
        <dbReference type="Proteomes" id="UP000604046"/>
    </source>
</evidence>
<dbReference type="OrthoDB" id="406795at2759"/>
<protein>
    <recommendedName>
        <fullName evidence="3">Protein kinase domain-containing protein</fullName>
    </recommendedName>
</protein>
<name>A0A812UUY4_9DINO</name>
<organism evidence="1 2">
    <name type="scientific">Symbiodinium natans</name>
    <dbReference type="NCBI Taxonomy" id="878477"/>
    <lineage>
        <taxon>Eukaryota</taxon>
        <taxon>Sar</taxon>
        <taxon>Alveolata</taxon>
        <taxon>Dinophyceae</taxon>
        <taxon>Suessiales</taxon>
        <taxon>Symbiodiniaceae</taxon>
        <taxon>Symbiodinium</taxon>
    </lineage>
</organism>
<sequence>MPTFETLVIVSWAVFVLQLLLFALYALPLQPISFECQSEKKGYLNVAGLGFVRIWHADALKDLASSNRMAMVSAGHLRLSVRRAQQELQAQPPHYTRFLHILKMELRHLLLRLVLVNLCTNCTKLEVLLVSTALALRMDAELEQDPCRDFDKKTEYGGAGGNAYVIRFTKRCGTIPPGSVAKAFVDDDLFDSSYRVLNNLLDVKALAGLVPEKKKFDGLCVHVKKTDDCCSTWKATRTCHFLVMQDGGAKTLEQCVEGYALSAGKLKELVLSAITAALSFHRKGWYHGDYQLKNLMVDHVCAPKTLKVVDLDGMGNVDGTAGEVWNKPHRMLKDYAMLFGSCDLGAMPIEEFTYKSPTAQQEAHRIAAAVAPVMSPFCHGAWNSSPEDIVELGRRLKSTVEGVN</sequence>
<proteinExistence type="predicted"/>
<keyword evidence="2" id="KW-1185">Reference proteome</keyword>
<dbReference type="Proteomes" id="UP000604046">
    <property type="component" value="Unassembled WGS sequence"/>
</dbReference>
<dbReference type="InterPro" id="IPR011009">
    <property type="entry name" value="Kinase-like_dom_sf"/>
</dbReference>
<accession>A0A812UUY4</accession>
<dbReference type="SUPFAM" id="SSF56112">
    <property type="entry name" value="Protein kinase-like (PK-like)"/>
    <property type="match status" value="1"/>
</dbReference>
<gene>
    <name evidence="1" type="ORF">SNAT2548_LOCUS33113</name>
</gene>
<reference evidence="1" key="1">
    <citation type="submission" date="2021-02" db="EMBL/GenBank/DDBJ databases">
        <authorList>
            <person name="Dougan E. K."/>
            <person name="Rhodes N."/>
            <person name="Thang M."/>
            <person name="Chan C."/>
        </authorList>
    </citation>
    <scope>NUCLEOTIDE SEQUENCE</scope>
</reference>
<evidence type="ECO:0008006" key="3">
    <source>
        <dbReference type="Google" id="ProtNLM"/>
    </source>
</evidence>
<comment type="caution">
    <text evidence="1">The sequence shown here is derived from an EMBL/GenBank/DDBJ whole genome shotgun (WGS) entry which is preliminary data.</text>
</comment>
<dbReference type="EMBL" id="CAJNDS010002741">
    <property type="protein sequence ID" value="CAE7580398.1"/>
    <property type="molecule type" value="Genomic_DNA"/>
</dbReference>
<dbReference type="AlphaFoldDB" id="A0A812UUY4"/>
<evidence type="ECO:0000313" key="1">
    <source>
        <dbReference type="EMBL" id="CAE7580398.1"/>
    </source>
</evidence>